<name>A0A0L0CVF1_PLAFA</name>
<feature type="transmembrane region" description="Helical" evidence="1">
    <location>
        <begin position="6"/>
        <end position="22"/>
    </location>
</feature>
<protein>
    <submittedName>
        <fullName evidence="2">Uncharacterized protein</fullName>
    </submittedName>
</protein>
<accession>A0A0L0CVF1</accession>
<reference evidence="3" key="1">
    <citation type="submission" date="2015-07" db="EMBL/GenBank/DDBJ databases">
        <title>Annotation of Plasmodium falciparum RAJ116.</title>
        <authorList>
            <consortium name="The Broad Institute Genome Sequencing Platform"/>
            <person name="Volkman S.K."/>
            <person name="Neafsey D.E."/>
            <person name="Dash A.P."/>
            <person name="Chitnis C.E."/>
            <person name="Hartl D.L."/>
            <person name="Young S.K."/>
            <person name="Zeng Q."/>
            <person name="Koehrsen M."/>
            <person name="Alvarado L."/>
            <person name="Berlin A."/>
            <person name="Borenstein D."/>
            <person name="Chapman S.B."/>
            <person name="Chen Z."/>
            <person name="Engels R."/>
            <person name="Freedman E."/>
            <person name="Gellesch M."/>
            <person name="Goldberg J."/>
            <person name="Griggs A."/>
            <person name="Gujja S."/>
            <person name="Heilman E.R."/>
            <person name="Heiman D.I."/>
            <person name="Howarth C."/>
            <person name="Jen D."/>
            <person name="Larson L."/>
            <person name="Mehta T."/>
            <person name="Neiman D."/>
            <person name="Park D."/>
            <person name="Pearson M."/>
            <person name="Roberts A."/>
            <person name="Saif S."/>
            <person name="Shea T."/>
            <person name="Shenoy N."/>
            <person name="Sisk P."/>
            <person name="Stolte C."/>
            <person name="Sykes S."/>
            <person name="Walk T."/>
            <person name="White J."/>
            <person name="Yandava C."/>
            <person name="Haas B."/>
            <person name="Henn M.R."/>
            <person name="Nusbaum C."/>
            <person name="Birren B."/>
        </authorList>
    </citation>
    <scope>NUCLEOTIDE SEQUENCE [LARGE SCALE GENOMIC DNA]</scope>
    <source>
        <strain evidence="3">RAJ116</strain>
    </source>
</reference>
<feature type="non-terminal residue" evidence="2">
    <location>
        <position position="1"/>
    </location>
</feature>
<dbReference type="Proteomes" id="UP000054566">
    <property type="component" value="Unassembled WGS sequence"/>
</dbReference>
<dbReference type="AlphaFoldDB" id="A0A0L0CVF1"/>
<keyword evidence="1" id="KW-0472">Membrane</keyword>
<evidence type="ECO:0000256" key="1">
    <source>
        <dbReference type="SAM" id="Phobius"/>
    </source>
</evidence>
<proteinExistence type="predicted"/>
<gene>
    <name evidence="2" type="ORF">PFLG_01232</name>
</gene>
<feature type="transmembrane region" description="Helical" evidence="1">
    <location>
        <begin position="230"/>
        <end position="248"/>
    </location>
</feature>
<sequence length="303" mass="37309">IYLYIFIYIYSRIYLFFFLVLKRKLENKDEFKYYIVRTLQRKKVKNALIGLSEDYNIDVLNFLLKLFKKINNDYYNNILNFQHSNYYNYFVREDTKFVSFSEQINIILNIYNFVRMKYILENICLHLYFEVHDDTKENYEYTEKKNGSNKKMSTVKVVKERSNSLLHFKKKNISNTLRDRKNMIYLIKNRFKKIESFCKNNLHCNVFENFKICNMMCLYILKNNYKMKCILYNIFSVMFFINNYFNIYNKGQITNHIKKLFFNEDKSQIKNEFLTNPIMKKLNIPHVYKIFNKSYLFYFLLSS</sequence>
<keyword evidence="1" id="KW-1133">Transmembrane helix</keyword>
<organism evidence="2 3">
    <name type="scientific">Plasmodium falciparum RAJ116</name>
    <dbReference type="NCBI Taxonomy" id="580058"/>
    <lineage>
        <taxon>Eukaryota</taxon>
        <taxon>Sar</taxon>
        <taxon>Alveolata</taxon>
        <taxon>Apicomplexa</taxon>
        <taxon>Aconoidasida</taxon>
        <taxon>Haemosporida</taxon>
        <taxon>Plasmodiidae</taxon>
        <taxon>Plasmodium</taxon>
        <taxon>Plasmodium (Laverania)</taxon>
    </lineage>
</organism>
<evidence type="ECO:0000313" key="3">
    <source>
        <dbReference type="Proteomes" id="UP000054566"/>
    </source>
</evidence>
<dbReference type="EMBL" id="GG664061">
    <property type="protein sequence ID" value="KNC36247.1"/>
    <property type="molecule type" value="Genomic_DNA"/>
</dbReference>
<evidence type="ECO:0000313" key="2">
    <source>
        <dbReference type="EMBL" id="KNC36247.1"/>
    </source>
</evidence>
<reference evidence="3" key="2">
    <citation type="submission" date="2015-07" db="EMBL/GenBank/DDBJ databases">
        <title>The genome sequence of Plasmodium falciparum RAJ116.</title>
        <authorList>
            <consortium name="The Broad Institute Genome Sequencing Platform"/>
            <person name="Volkman S.K."/>
            <person name="Neafsey D.E."/>
            <person name="Dash A.P."/>
            <person name="Chitnis C.E."/>
            <person name="Hartl D.L."/>
            <person name="Young S.K."/>
            <person name="Kodira C.D."/>
            <person name="Zeng Q."/>
            <person name="Koehrsen M."/>
            <person name="Godfrey P."/>
            <person name="Alvarado L."/>
            <person name="Berlin A."/>
            <person name="Borenstein D."/>
            <person name="Chen Z."/>
            <person name="Engels R."/>
            <person name="Freedman E."/>
            <person name="Gellesch M."/>
            <person name="Goldberg J."/>
            <person name="Griggs A."/>
            <person name="Gujja S."/>
            <person name="Heiman D."/>
            <person name="Hepburn T."/>
            <person name="Howarth C."/>
            <person name="Jen D."/>
            <person name="Larson L."/>
            <person name="Lewis B."/>
            <person name="Mehta T."/>
            <person name="Park D."/>
            <person name="Pearson M."/>
            <person name="Roberts A."/>
            <person name="Saif S."/>
            <person name="Shea T."/>
            <person name="Shenoy N."/>
            <person name="Sisk P."/>
            <person name="Stolte C."/>
            <person name="Sykes S."/>
            <person name="Walk T."/>
            <person name="White J."/>
            <person name="Yandava C."/>
            <person name="Wirth D.F."/>
            <person name="Nusbaum C."/>
            <person name="Birren B."/>
        </authorList>
    </citation>
    <scope>NUCLEOTIDE SEQUENCE [LARGE SCALE GENOMIC DNA]</scope>
    <source>
        <strain evidence="3">RAJ116</strain>
    </source>
</reference>
<keyword evidence="1" id="KW-0812">Transmembrane</keyword>